<feature type="transmembrane region" description="Helical" evidence="7">
    <location>
        <begin position="285"/>
        <end position="305"/>
    </location>
</feature>
<protein>
    <submittedName>
        <fullName evidence="9">ABC transporter permease</fullName>
    </submittedName>
</protein>
<dbReference type="InterPro" id="IPR035906">
    <property type="entry name" value="MetI-like_sf"/>
</dbReference>
<comment type="similarity">
    <text evidence="7">Belongs to the binding-protein-dependent transport system permease family.</text>
</comment>
<dbReference type="PROSITE" id="PS50928">
    <property type="entry name" value="ABC_TM1"/>
    <property type="match status" value="1"/>
</dbReference>
<reference evidence="9 10" key="1">
    <citation type="submission" date="2020-10" db="EMBL/GenBank/DDBJ databases">
        <title>Nocardioides sp. isolated from sludge.</title>
        <authorList>
            <person name="Zhang X."/>
        </authorList>
    </citation>
    <scope>NUCLEOTIDE SEQUENCE [LARGE SCALE GENOMIC DNA]</scope>
    <source>
        <strain evidence="9 10">Y6</strain>
    </source>
</reference>
<evidence type="ECO:0000256" key="1">
    <source>
        <dbReference type="ARBA" id="ARBA00004651"/>
    </source>
</evidence>
<dbReference type="Gene3D" id="1.10.3720.10">
    <property type="entry name" value="MetI-like"/>
    <property type="match status" value="1"/>
</dbReference>
<sequence>MGLLTRLARLASLLVAVAVGTFVLLTASPIDPIEAYVGADTASIGAEQREQIAERWGLDDPPLERFGAWAGQLVRGDLGTSQVFGEPVVDVIADRFATSLALLVVAWLLSGVLGFVLGLVAGATRGRWPDRALSWFAYTLASAPTFWIGLLLLYVFSVSLQWTPVCCAAPIGALPGEVTLLERLHHLLLPAVTLSVVGVSPVLLHTRQSTIEVLASDHVAFARSQGERTPGLVLHRVARNAAGPALMLQFASVGELIGGAVLAEQVFTYPGLGQATTTAALRQDVPLLMGIALFTALLVFLGNALGDVTHRVVAPQAKEVVR</sequence>
<evidence type="ECO:0000259" key="8">
    <source>
        <dbReference type="PROSITE" id="PS50928"/>
    </source>
</evidence>
<evidence type="ECO:0000313" key="10">
    <source>
        <dbReference type="Proteomes" id="UP000756387"/>
    </source>
</evidence>
<feature type="domain" description="ABC transmembrane type-1" evidence="8">
    <location>
        <begin position="96"/>
        <end position="306"/>
    </location>
</feature>
<name>A0ABR9RT27_9ACTN</name>
<evidence type="ECO:0000256" key="5">
    <source>
        <dbReference type="ARBA" id="ARBA00022989"/>
    </source>
</evidence>
<dbReference type="Pfam" id="PF00528">
    <property type="entry name" value="BPD_transp_1"/>
    <property type="match status" value="1"/>
</dbReference>
<accession>A0ABR9RT27</accession>
<dbReference type="SUPFAM" id="SSF161098">
    <property type="entry name" value="MetI-like"/>
    <property type="match status" value="1"/>
</dbReference>
<feature type="transmembrane region" description="Helical" evidence="7">
    <location>
        <begin position="100"/>
        <end position="123"/>
    </location>
</feature>
<keyword evidence="10" id="KW-1185">Reference proteome</keyword>
<dbReference type="PANTHER" id="PTHR43163">
    <property type="entry name" value="DIPEPTIDE TRANSPORT SYSTEM PERMEASE PROTEIN DPPB-RELATED"/>
    <property type="match status" value="1"/>
</dbReference>
<organism evidence="9 10">
    <name type="scientific">Nocardioides malaquae</name>
    <dbReference type="NCBI Taxonomy" id="2773426"/>
    <lineage>
        <taxon>Bacteria</taxon>
        <taxon>Bacillati</taxon>
        <taxon>Actinomycetota</taxon>
        <taxon>Actinomycetes</taxon>
        <taxon>Propionibacteriales</taxon>
        <taxon>Nocardioidaceae</taxon>
        <taxon>Nocardioides</taxon>
    </lineage>
</organism>
<feature type="transmembrane region" description="Helical" evidence="7">
    <location>
        <begin position="135"/>
        <end position="156"/>
    </location>
</feature>
<dbReference type="InterPro" id="IPR000515">
    <property type="entry name" value="MetI-like"/>
</dbReference>
<keyword evidence="4 7" id="KW-0812">Transmembrane</keyword>
<feature type="transmembrane region" description="Helical" evidence="7">
    <location>
        <begin position="184"/>
        <end position="204"/>
    </location>
</feature>
<keyword evidence="3" id="KW-1003">Cell membrane</keyword>
<gene>
    <name evidence="9" type="ORF">IEQ44_08700</name>
</gene>
<dbReference type="EMBL" id="JADCSA010000007">
    <property type="protein sequence ID" value="MBE7324731.1"/>
    <property type="molecule type" value="Genomic_DNA"/>
</dbReference>
<comment type="subcellular location">
    <subcellularLocation>
        <location evidence="1 7">Cell membrane</location>
        <topology evidence="1 7">Multi-pass membrane protein</topology>
    </subcellularLocation>
</comment>
<comment type="caution">
    <text evidence="9">The sequence shown here is derived from an EMBL/GenBank/DDBJ whole genome shotgun (WGS) entry which is preliminary data.</text>
</comment>
<keyword evidence="5 7" id="KW-1133">Transmembrane helix</keyword>
<keyword evidence="6 7" id="KW-0472">Membrane</keyword>
<evidence type="ECO:0000256" key="3">
    <source>
        <dbReference type="ARBA" id="ARBA00022475"/>
    </source>
</evidence>
<proteinExistence type="inferred from homology"/>
<evidence type="ECO:0000256" key="7">
    <source>
        <dbReference type="RuleBase" id="RU363032"/>
    </source>
</evidence>
<dbReference type="RefSeq" id="WP_193638204.1">
    <property type="nucleotide sequence ID" value="NZ_JADCSA010000007.1"/>
</dbReference>
<dbReference type="PANTHER" id="PTHR43163:SF3">
    <property type="entry name" value="PEPTIDE ABC TRANSPORTER PERMEASE PROTEIN"/>
    <property type="match status" value="1"/>
</dbReference>
<evidence type="ECO:0000256" key="2">
    <source>
        <dbReference type="ARBA" id="ARBA00022448"/>
    </source>
</evidence>
<evidence type="ECO:0000256" key="4">
    <source>
        <dbReference type="ARBA" id="ARBA00022692"/>
    </source>
</evidence>
<evidence type="ECO:0000313" key="9">
    <source>
        <dbReference type="EMBL" id="MBE7324731.1"/>
    </source>
</evidence>
<evidence type="ECO:0000256" key="6">
    <source>
        <dbReference type="ARBA" id="ARBA00023136"/>
    </source>
</evidence>
<dbReference type="Proteomes" id="UP000756387">
    <property type="component" value="Unassembled WGS sequence"/>
</dbReference>
<keyword evidence="2 7" id="KW-0813">Transport</keyword>